<dbReference type="AlphaFoldDB" id="A0A399EPT2"/>
<dbReference type="InterPro" id="IPR052181">
    <property type="entry name" value="5hmC_binding"/>
</dbReference>
<dbReference type="Gene3D" id="3.10.590.10">
    <property type="entry name" value="ph1033 like domains"/>
    <property type="match status" value="1"/>
</dbReference>
<comment type="caution">
    <text evidence="2">The sequence shown here is derived from an EMBL/GenBank/DDBJ whole genome shotgun (WGS) entry which is preliminary data.</text>
</comment>
<protein>
    <submittedName>
        <fullName evidence="2">EVE domain protein</fullName>
    </submittedName>
</protein>
<sequence length="152" mass="17481">MGYWLIKSEPEVYSIDDLAREKIALWDGVRNYQARNYLRAMGVGDLAFFYHSSTQPPGIVGLCQVVETGLPDPTQFDPDSPYFDPRSDPQNPRWWTVRVAFVEKFQRPLTLHQLRAHFSPSELPALRRGNRLSVMPLEPEVAERIGRLARTP</sequence>
<organism evidence="2 3">
    <name type="scientific">Meiothermus luteus</name>
    <dbReference type="NCBI Taxonomy" id="2026184"/>
    <lineage>
        <taxon>Bacteria</taxon>
        <taxon>Thermotogati</taxon>
        <taxon>Deinococcota</taxon>
        <taxon>Deinococci</taxon>
        <taxon>Thermales</taxon>
        <taxon>Thermaceae</taxon>
        <taxon>Meiothermus</taxon>
    </lineage>
</organism>
<dbReference type="OrthoDB" id="9791347at2"/>
<feature type="domain" description="EVE" evidence="1">
    <location>
        <begin position="3"/>
        <end position="145"/>
    </location>
</feature>
<accession>A0A399EPT2</accession>
<name>A0A399EPT2_9DEIN</name>
<reference evidence="2 3" key="1">
    <citation type="submission" date="2018-08" db="EMBL/GenBank/DDBJ databases">
        <title>Meiothermus luteus KCTC 52599 genome sequencing project.</title>
        <authorList>
            <person name="Da Costa M.S."/>
            <person name="Albuquerque L."/>
            <person name="Raposo P."/>
            <person name="Froufe H.J.C."/>
            <person name="Barroso C.S."/>
            <person name="Egas C."/>
        </authorList>
    </citation>
    <scope>NUCLEOTIDE SEQUENCE [LARGE SCALE GENOMIC DNA]</scope>
    <source>
        <strain evidence="2 3">KCTC 52599</strain>
    </source>
</reference>
<evidence type="ECO:0000259" key="1">
    <source>
        <dbReference type="Pfam" id="PF01878"/>
    </source>
</evidence>
<dbReference type="EMBL" id="QWKZ01000051">
    <property type="protein sequence ID" value="RIH85049.1"/>
    <property type="molecule type" value="Genomic_DNA"/>
</dbReference>
<evidence type="ECO:0000313" key="2">
    <source>
        <dbReference type="EMBL" id="RIH85049.1"/>
    </source>
</evidence>
<dbReference type="Pfam" id="PF01878">
    <property type="entry name" value="EVE"/>
    <property type="match status" value="1"/>
</dbReference>
<gene>
    <name evidence="2" type="ORF">Mlute_01701</name>
</gene>
<evidence type="ECO:0000313" key="3">
    <source>
        <dbReference type="Proteomes" id="UP000265800"/>
    </source>
</evidence>
<dbReference type="InterPro" id="IPR002740">
    <property type="entry name" value="EVE_domain"/>
</dbReference>
<dbReference type="CDD" id="cd21133">
    <property type="entry name" value="EVE"/>
    <property type="match status" value="1"/>
</dbReference>
<dbReference type="Proteomes" id="UP000265800">
    <property type="component" value="Unassembled WGS sequence"/>
</dbReference>
<dbReference type="PANTHER" id="PTHR14087:SF7">
    <property type="entry name" value="THYMOCYTE NUCLEAR PROTEIN 1"/>
    <property type="match status" value="1"/>
</dbReference>
<dbReference type="InterPro" id="IPR015947">
    <property type="entry name" value="PUA-like_sf"/>
</dbReference>
<proteinExistence type="predicted"/>
<dbReference type="RefSeq" id="WP_119360323.1">
    <property type="nucleotide sequence ID" value="NZ_QWKZ01000051.1"/>
</dbReference>
<dbReference type="InterPro" id="IPR047197">
    <property type="entry name" value="THYN1-like_EVE"/>
</dbReference>
<keyword evidence="3" id="KW-1185">Reference proteome</keyword>
<dbReference type="SUPFAM" id="SSF88697">
    <property type="entry name" value="PUA domain-like"/>
    <property type="match status" value="1"/>
</dbReference>
<dbReference type="PANTHER" id="PTHR14087">
    <property type="entry name" value="THYMOCYTE NUCLEAR PROTEIN 1"/>
    <property type="match status" value="1"/>
</dbReference>